<dbReference type="EMBL" id="WSRQ01000019">
    <property type="protein sequence ID" value="MVX64639.1"/>
    <property type="molecule type" value="Genomic_DNA"/>
</dbReference>
<dbReference type="Proteomes" id="UP000656077">
    <property type="component" value="Unassembled WGS sequence"/>
</dbReference>
<comment type="caution">
    <text evidence="1">The sequence shown here is derived from an EMBL/GenBank/DDBJ whole genome shotgun (WGS) entry which is preliminary data.</text>
</comment>
<organism evidence="1 2">
    <name type="scientific">Clostridium chromiireducens</name>
    <dbReference type="NCBI Taxonomy" id="225345"/>
    <lineage>
        <taxon>Bacteria</taxon>
        <taxon>Bacillati</taxon>
        <taxon>Bacillota</taxon>
        <taxon>Clostridia</taxon>
        <taxon>Eubacteriales</taxon>
        <taxon>Clostridiaceae</taxon>
        <taxon>Clostridium</taxon>
    </lineage>
</organism>
<sequence length="79" mass="8810">MEEYNIIVHENGFDIEAGTIRIKGIEDILIKKSATDIGESLKAYIASRIEGKETIETSNIAKVIEENNDSIKTLEKDAE</sequence>
<evidence type="ECO:0000313" key="2">
    <source>
        <dbReference type="Proteomes" id="UP000656077"/>
    </source>
</evidence>
<accession>A0A964RN31</accession>
<protein>
    <submittedName>
        <fullName evidence="1">Uncharacterized protein</fullName>
    </submittedName>
</protein>
<gene>
    <name evidence="1" type="ORF">GKZ28_13145</name>
</gene>
<evidence type="ECO:0000313" key="1">
    <source>
        <dbReference type="EMBL" id="MVX64639.1"/>
    </source>
</evidence>
<proteinExistence type="predicted"/>
<dbReference type="AlphaFoldDB" id="A0A964RN31"/>
<dbReference type="RefSeq" id="WP_160359522.1">
    <property type="nucleotide sequence ID" value="NZ_WSRQ01000019.1"/>
</dbReference>
<reference evidence="1" key="1">
    <citation type="submission" date="2019-12" db="EMBL/GenBank/DDBJ databases">
        <title>Microbes associate with the intestines of laboratory mice.</title>
        <authorList>
            <person name="Navarre W."/>
            <person name="Wong E."/>
        </authorList>
    </citation>
    <scope>NUCLEOTIDE SEQUENCE</scope>
    <source>
        <strain evidence="1">NM79_F5</strain>
    </source>
</reference>
<name>A0A964RN31_9CLOT</name>